<comment type="caution">
    <text evidence="1">The sequence shown here is derived from an EMBL/GenBank/DDBJ whole genome shotgun (WGS) entry which is preliminary data.</text>
</comment>
<protein>
    <submittedName>
        <fullName evidence="1">Uncharacterized protein</fullName>
    </submittedName>
</protein>
<evidence type="ECO:0000313" key="1">
    <source>
        <dbReference type="EMBL" id="MFC4312472.1"/>
    </source>
</evidence>
<gene>
    <name evidence="1" type="ORF">ACFPN2_25540</name>
</gene>
<evidence type="ECO:0000313" key="2">
    <source>
        <dbReference type="Proteomes" id="UP001595904"/>
    </source>
</evidence>
<proteinExistence type="predicted"/>
<name>A0ABV8SYB1_9GAMM</name>
<keyword evidence="2" id="KW-1185">Reference proteome</keyword>
<dbReference type="Proteomes" id="UP001595904">
    <property type="component" value="Unassembled WGS sequence"/>
</dbReference>
<dbReference type="RefSeq" id="WP_380601890.1">
    <property type="nucleotide sequence ID" value="NZ_JBHSDU010000014.1"/>
</dbReference>
<dbReference type="EMBL" id="JBHSDU010000014">
    <property type="protein sequence ID" value="MFC4312472.1"/>
    <property type="molecule type" value="Genomic_DNA"/>
</dbReference>
<organism evidence="1 2">
    <name type="scientific">Steroidobacter flavus</name>
    <dbReference type="NCBI Taxonomy" id="1842136"/>
    <lineage>
        <taxon>Bacteria</taxon>
        <taxon>Pseudomonadati</taxon>
        <taxon>Pseudomonadota</taxon>
        <taxon>Gammaproteobacteria</taxon>
        <taxon>Steroidobacterales</taxon>
        <taxon>Steroidobacteraceae</taxon>
        <taxon>Steroidobacter</taxon>
    </lineage>
</organism>
<reference evidence="2" key="1">
    <citation type="journal article" date="2019" name="Int. J. Syst. Evol. Microbiol.">
        <title>The Global Catalogue of Microorganisms (GCM) 10K type strain sequencing project: providing services to taxonomists for standard genome sequencing and annotation.</title>
        <authorList>
            <consortium name="The Broad Institute Genomics Platform"/>
            <consortium name="The Broad Institute Genome Sequencing Center for Infectious Disease"/>
            <person name="Wu L."/>
            <person name="Ma J."/>
        </authorList>
    </citation>
    <scope>NUCLEOTIDE SEQUENCE [LARGE SCALE GENOMIC DNA]</scope>
    <source>
        <strain evidence="2">CGMCC 1.10759</strain>
    </source>
</reference>
<accession>A0ABV8SYB1</accession>
<sequence>MKQTPGTDRRTPLAGQATFADKIYFEFWIQADDGEHSLQVNVYDGDGREVYIGQSTMVVKNGRGGGAVTYGFNRGRDAPGTWWYVAALDDKVVVSSSLDVSR</sequence>